<dbReference type="PANTHER" id="PTHR36836:SF1">
    <property type="entry name" value="COLANIC ACID BIOSYNTHESIS PROTEIN WCAK"/>
    <property type="match status" value="1"/>
</dbReference>
<accession>A0A645A0H8</accession>
<feature type="domain" description="Polysaccharide pyruvyl transferase" evidence="1">
    <location>
        <begin position="53"/>
        <end position="295"/>
    </location>
</feature>
<dbReference type="InterPro" id="IPR007345">
    <property type="entry name" value="Polysacch_pyruvyl_Trfase"/>
</dbReference>
<reference evidence="2" key="1">
    <citation type="submission" date="2019-08" db="EMBL/GenBank/DDBJ databases">
        <authorList>
            <person name="Kucharzyk K."/>
            <person name="Murdoch R.W."/>
            <person name="Higgins S."/>
            <person name="Loffler F."/>
        </authorList>
    </citation>
    <scope>NUCLEOTIDE SEQUENCE</scope>
</reference>
<gene>
    <name evidence="2" type="primary">epsI</name>
    <name evidence="2" type="ORF">SDC9_93401</name>
</gene>
<dbReference type="AlphaFoldDB" id="A0A645A0H8"/>
<keyword evidence="2" id="KW-0808">Transferase</keyword>
<organism evidence="2">
    <name type="scientific">bioreactor metagenome</name>
    <dbReference type="NCBI Taxonomy" id="1076179"/>
    <lineage>
        <taxon>unclassified sequences</taxon>
        <taxon>metagenomes</taxon>
        <taxon>ecological metagenomes</taxon>
    </lineage>
</organism>
<evidence type="ECO:0000259" key="1">
    <source>
        <dbReference type="Pfam" id="PF04230"/>
    </source>
</evidence>
<dbReference type="EC" id="2.-.-.-" evidence="2"/>
<dbReference type="GO" id="GO:0016740">
    <property type="term" value="F:transferase activity"/>
    <property type="evidence" value="ECO:0007669"/>
    <property type="project" value="UniProtKB-KW"/>
</dbReference>
<dbReference type="EMBL" id="VSSQ01011378">
    <property type="protein sequence ID" value="MPM46695.1"/>
    <property type="molecule type" value="Genomic_DNA"/>
</dbReference>
<comment type="caution">
    <text evidence="2">The sequence shown here is derived from an EMBL/GenBank/DDBJ whole genome shotgun (WGS) entry which is preliminary data.</text>
</comment>
<name>A0A645A0H8_9ZZZZ</name>
<sequence length="363" mass="41737">MGWLYNFRMATRPLRRKLRNFIVRSINVSKLQRAFAHSDQPRFILMLTPRHGNLGDHAITLGELKLLRELYPDTQVIEVSRLLYDACKEDLQNLITTRDIILIQGGGFFGSLYPESHDARRKIVDDYRENKVICFPVSIYYSADTHGQETLQRDKKVFSLNRQLTIMTRDEVSFDLAKREFVETDVFLTPDCAVALATDDFMPANEREGVVFVWRSDEEKAIDNNVLPNILRKLPQPTKYEIIDNVIKKRFNENTRSPAVCQQLAKISAAKVVVTDRFHGVVFAAITHTPVIAFSSIDTKITSGIKWFSDLPYVHLVEETEAAEELLKLYLSETFKPDSAVIENKKHILLDSLRKVIGKELHK</sequence>
<dbReference type="PANTHER" id="PTHR36836">
    <property type="entry name" value="COLANIC ACID BIOSYNTHESIS PROTEIN WCAK"/>
    <property type="match status" value="1"/>
</dbReference>
<evidence type="ECO:0000313" key="2">
    <source>
        <dbReference type="EMBL" id="MPM46695.1"/>
    </source>
</evidence>
<protein>
    <submittedName>
        <fullName evidence="2">Putative pyruvyl transferase EpsI</fullName>
        <ecNumber evidence="2">2.-.-.-</ecNumber>
    </submittedName>
</protein>
<proteinExistence type="predicted"/>
<dbReference type="Pfam" id="PF04230">
    <property type="entry name" value="PS_pyruv_trans"/>
    <property type="match status" value="1"/>
</dbReference>